<dbReference type="GO" id="GO:0031956">
    <property type="term" value="F:medium-chain fatty acid-CoA ligase activity"/>
    <property type="evidence" value="ECO:0007669"/>
    <property type="project" value="TreeGrafter"/>
</dbReference>
<feature type="domain" description="AMP-binding enzyme C-terminal" evidence="6">
    <location>
        <begin position="433"/>
        <end position="497"/>
    </location>
</feature>
<name>A0A1W1V488_9PAST</name>
<evidence type="ECO:0000256" key="3">
    <source>
        <dbReference type="ARBA" id="ARBA00022741"/>
    </source>
</evidence>
<dbReference type="InterPro" id="IPR010192">
    <property type="entry name" value="MenE"/>
</dbReference>
<sequence length="526" mass="58627">MKDIIASLLQLTEEKRCAIHYPLENAGEKIISENNVSENIASENSDSDLLLSSLSVVNATEVDTALALSWRHVFELVDRLADQLAAQGVSLNQGLALIGKNSLLQLLLYLAGLSLGARVMVVNPQFPAEKIASILSQNQMDYYLAAYRLENGILPDEKRHIRYLAARSMISAVNLSIEKAYHRTSPRLWQCGLTMTLTSGSSGDPKAVVHDIRAHWQNAVGVNAFLDFGHGKSWLLSLPLYHVSGQGIVWRWLSAGARLHFSGADFYHAIGEASHVSLVPTQLQRYLAYLQQQQTQSAVKSAVRSKTETVLLGGAHIDPHLCLRAQAAGLATFSGYGMTEMASTVFIRRNDPQQPKVRLLQGRELCVRNEEIWLRGAGLAKGYWQNGKITSLLNSQGWYQTKDRGHWHDGNLTILGRIDNMFISGGENIQPEEVEAVLQQHPQIEQVVVLPLADVEFGHRPVAMLTFKQPFSTQQVAEVRLWLQDKLERFKQPVAYYPLPTDDHGDQQIKIARKPLLQALQLQQKG</sequence>
<dbReference type="GO" id="GO:0008756">
    <property type="term" value="F:o-succinylbenzoate-CoA ligase activity"/>
    <property type="evidence" value="ECO:0007669"/>
    <property type="project" value="InterPro"/>
</dbReference>
<evidence type="ECO:0000256" key="1">
    <source>
        <dbReference type="ARBA" id="ARBA00022428"/>
    </source>
</evidence>
<dbReference type="Pfam" id="PF00501">
    <property type="entry name" value="AMP-binding"/>
    <property type="match status" value="1"/>
</dbReference>
<keyword evidence="3" id="KW-0547">Nucleotide-binding</keyword>
<evidence type="ECO:0000256" key="4">
    <source>
        <dbReference type="ARBA" id="ARBA00022840"/>
    </source>
</evidence>
<proteinExistence type="predicted"/>
<dbReference type="PROSITE" id="PS00455">
    <property type="entry name" value="AMP_BINDING"/>
    <property type="match status" value="1"/>
</dbReference>
<accession>A0A1W1V488</accession>
<dbReference type="InterPro" id="IPR020845">
    <property type="entry name" value="AMP-binding_CS"/>
</dbReference>
<evidence type="ECO:0000259" key="6">
    <source>
        <dbReference type="Pfam" id="PF13193"/>
    </source>
</evidence>
<dbReference type="RefSeq" id="WP_084257714.1">
    <property type="nucleotide sequence ID" value="NZ_FWWV01000046.1"/>
</dbReference>
<dbReference type="PANTHER" id="PTHR43201:SF32">
    <property type="entry name" value="2-SUCCINYLBENZOATE--COA LIGASE, CHLOROPLASTIC_PEROXISOMAL"/>
    <property type="match status" value="1"/>
</dbReference>
<keyword evidence="8" id="KW-1185">Reference proteome</keyword>
<dbReference type="Gene3D" id="3.30.300.30">
    <property type="match status" value="1"/>
</dbReference>
<dbReference type="GO" id="GO:0009234">
    <property type="term" value="P:menaquinone biosynthetic process"/>
    <property type="evidence" value="ECO:0007669"/>
    <property type="project" value="UniProtKB-KW"/>
</dbReference>
<dbReference type="SUPFAM" id="SSF56801">
    <property type="entry name" value="Acetyl-CoA synthetase-like"/>
    <property type="match status" value="1"/>
</dbReference>
<keyword evidence="1" id="KW-0474">Menaquinone biosynthesis</keyword>
<dbReference type="NCBIfam" id="TIGR01923">
    <property type="entry name" value="menE"/>
    <property type="match status" value="1"/>
</dbReference>
<keyword evidence="4" id="KW-0067">ATP-binding</keyword>
<organism evidence="7 8">
    <name type="scientific">Pasteurella testudinis DSM 23072</name>
    <dbReference type="NCBI Taxonomy" id="1122938"/>
    <lineage>
        <taxon>Bacteria</taxon>
        <taxon>Pseudomonadati</taxon>
        <taxon>Pseudomonadota</taxon>
        <taxon>Gammaproteobacteria</taxon>
        <taxon>Pasteurellales</taxon>
        <taxon>Pasteurellaceae</taxon>
        <taxon>Pasteurella</taxon>
    </lineage>
</organism>
<dbReference type="Pfam" id="PF13193">
    <property type="entry name" value="AMP-binding_C"/>
    <property type="match status" value="1"/>
</dbReference>
<dbReference type="GO" id="GO:0006631">
    <property type="term" value="P:fatty acid metabolic process"/>
    <property type="evidence" value="ECO:0007669"/>
    <property type="project" value="TreeGrafter"/>
</dbReference>
<evidence type="ECO:0000259" key="5">
    <source>
        <dbReference type="Pfam" id="PF00501"/>
    </source>
</evidence>
<dbReference type="Gene3D" id="3.40.50.12780">
    <property type="entry name" value="N-terminal domain of ligase-like"/>
    <property type="match status" value="1"/>
</dbReference>
<dbReference type="EMBL" id="FWWV01000046">
    <property type="protein sequence ID" value="SMB88152.1"/>
    <property type="molecule type" value="Genomic_DNA"/>
</dbReference>
<evidence type="ECO:0000256" key="2">
    <source>
        <dbReference type="ARBA" id="ARBA00022598"/>
    </source>
</evidence>
<dbReference type="AlphaFoldDB" id="A0A1W1V488"/>
<dbReference type="CDD" id="cd17630">
    <property type="entry name" value="OSB_MenE-like"/>
    <property type="match status" value="1"/>
</dbReference>
<dbReference type="Proteomes" id="UP000192408">
    <property type="component" value="Unassembled WGS sequence"/>
</dbReference>
<dbReference type="GO" id="GO:0005524">
    <property type="term" value="F:ATP binding"/>
    <property type="evidence" value="ECO:0007669"/>
    <property type="project" value="UniProtKB-KW"/>
</dbReference>
<dbReference type="PANTHER" id="PTHR43201">
    <property type="entry name" value="ACYL-COA SYNTHETASE"/>
    <property type="match status" value="1"/>
</dbReference>
<protein>
    <submittedName>
        <fullName evidence="7">2-succinylbenzoyl-CoA synthetase</fullName>
    </submittedName>
</protein>
<reference evidence="8" key="1">
    <citation type="submission" date="2017-04" db="EMBL/GenBank/DDBJ databases">
        <authorList>
            <person name="Varghese N."/>
            <person name="Submissions S."/>
        </authorList>
    </citation>
    <scope>NUCLEOTIDE SEQUENCE [LARGE SCALE GENOMIC DNA]</scope>
    <source>
        <strain evidence="8">DSM 23072</strain>
    </source>
</reference>
<dbReference type="NCBIfam" id="NF006539">
    <property type="entry name" value="PRK09029.1"/>
    <property type="match status" value="1"/>
</dbReference>
<keyword evidence="2" id="KW-0436">Ligase</keyword>
<feature type="domain" description="AMP-dependent synthetase/ligase" evidence="5">
    <location>
        <begin position="65"/>
        <end position="384"/>
    </location>
</feature>
<evidence type="ECO:0000313" key="8">
    <source>
        <dbReference type="Proteomes" id="UP000192408"/>
    </source>
</evidence>
<dbReference type="InterPro" id="IPR045851">
    <property type="entry name" value="AMP-bd_C_sf"/>
</dbReference>
<dbReference type="InterPro" id="IPR042099">
    <property type="entry name" value="ANL_N_sf"/>
</dbReference>
<dbReference type="InterPro" id="IPR025110">
    <property type="entry name" value="AMP-bd_C"/>
</dbReference>
<evidence type="ECO:0000313" key="7">
    <source>
        <dbReference type="EMBL" id="SMB88152.1"/>
    </source>
</evidence>
<dbReference type="STRING" id="1122938.SAMN05660772_01104"/>
<gene>
    <name evidence="7" type="ORF">SAMN05660772_01104</name>
</gene>
<dbReference type="InterPro" id="IPR000873">
    <property type="entry name" value="AMP-dep_synth/lig_dom"/>
</dbReference>